<evidence type="ECO:0000259" key="10">
    <source>
        <dbReference type="Pfam" id="PF04290"/>
    </source>
</evidence>
<keyword evidence="2 9" id="KW-0813">Transport</keyword>
<dbReference type="InterPro" id="IPR007387">
    <property type="entry name" value="TRAP_DctQ"/>
</dbReference>
<keyword evidence="12" id="KW-1185">Reference proteome</keyword>
<evidence type="ECO:0000256" key="2">
    <source>
        <dbReference type="ARBA" id="ARBA00022448"/>
    </source>
</evidence>
<evidence type="ECO:0000313" key="11">
    <source>
        <dbReference type="EMBL" id="PRY76834.1"/>
    </source>
</evidence>
<name>A0A2T0VXF3_9RHOB</name>
<evidence type="ECO:0000256" key="6">
    <source>
        <dbReference type="ARBA" id="ARBA00022989"/>
    </source>
</evidence>
<protein>
    <recommendedName>
        <fullName evidence="9">TRAP transporter small permease protein</fullName>
    </recommendedName>
</protein>
<dbReference type="OrthoDB" id="7860024at2"/>
<evidence type="ECO:0000256" key="3">
    <source>
        <dbReference type="ARBA" id="ARBA00022475"/>
    </source>
</evidence>
<keyword evidence="4 9" id="KW-0997">Cell inner membrane</keyword>
<comment type="caution">
    <text evidence="11">The sequence shown here is derived from an EMBL/GenBank/DDBJ whole genome shotgun (WGS) entry which is preliminary data.</text>
</comment>
<comment type="subunit">
    <text evidence="9">The complex comprises the extracytoplasmic solute receptor protein and the two transmembrane proteins.</text>
</comment>
<comment type="subcellular location">
    <subcellularLocation>
        <location evidence="1 9">Cell inner membrane</location>
        <topology evidence="1 9">Multi-pass membrane protein</topology>
    </subcellularLocation>
</comment>
<reference evidence="11 12" key="1">
    <citation type="submission" date="2018-03" db="EMBL/GenBank/DDBJ databases">
        <title>Genomic Encyclopedia of Archaeal and Bacterial Type Strains, Phase II (KMG-II): from individual species to whole genera.</title>
        <authorList>
            <person name="Goeker M."/>
        </authorList>
    </citation>
    <scope>NUCLEOTIDE SEQUENCE [LARGE SCALE GENOMIC DNA]</scope>
    <source>
        <strain evidence="11 12">DSM 101533</strain>
    </source>
</reference>
<evidence type="ECO:0000313" key="12">
    <source>
        <dbReference type="Proteomes" id="UP000238007"/>
    </source>
</evidence>
<evidence type="ECO:0000256" key="5">
    <source>
        <dbReference type="ARBA" id="ARBA00022692"/>
    </source>
</evidence>
<keyword evidence="7 9" id="KW-0472">Membrane</keyword>
<feature type="transmembrane region" description="Helical" evidence="9">
    <location>
        <begin position="92"/>
        <end position="111"/>
    </location>
</feature>
<dbReference type="GO" id="GO:0005886">
    <property type="term" value="C:plasma membrane"/>
    <property type="evidence" value="ECO:0007669"/>
    <property type="project" value="UniProtKB-SubCell"/>
</dbReference>
<accession>A0A2T0VXF3</accession>
<dbReference type="GO" id="GO:0022857">
    <property type="term" value="F:transmembrane transporter activity"/>
    <property type="evidence" value="ECO:0007669"/>
    <property type="project" value="UniProtKB-UniRule"/>
</dbReference>
<feature type="transmembrane region" description="Helical" evidence="9">
    <location>
        <begin position="131"/>
        <end position="151"/>
    </location>
</feature>
<feature type="domain" description="Tripartite ATP-independent periplasmic transporters DctQ component" evidence="10">
    <location>
        <begin position="30"/>
        <end position="157"/>
    </location>
</feature>
<evidence type="ECO:0000256" key="9">
    <source>
        <dbReference type="RuleBase" id="RU369079"/>
    </source>
</evidence>
<feature type="transmembrane region" description="Helical" evidence="9">
    <location>
        <begin position="12"/>
        <end position="39"/>
    </location>
</feature>
<evidence type="ECO:0000256" key="7">
    <source>
        <dbReference type="ARBA" id="ARBA00023136"/>
    </source>
</evidence>
<keyword evidence="5 9" id="KW-0812">Transmembrane</keyword>
<dbReference type="EMBL" id="PVTP01000007">
    <property type="protein sequence ID" value="PRY76834.1"/>
    <property type="molecule type" value="Genomic_DNA"/>
</dbReference>
<dbReference type="InterPro" id="IPR055348">
    <property type="entry name" value="DctQ"/>
</dbReference>
<evidence type="ECO:0000256" key="8">
    <source>
        <dbReference type="ARBA" id="ARBA00038436"/>
    </source>
</evidence>
<dbReference type="RefSeq" id="WP_106358012.1">
    <property type="nucleotide sequence ID" value="NZ_PVTP01000007.1"/>
</dbReference>
<proteinExistence type="inferred from homology"/>
<dbReference type="AlphaFoldDB" id="A0A2T0VXF3"/>
<gene>
    <name evidence="11" type="ORF">CLV80_10710</name>
</gene>
<keyword evidence="6 9" id="KW-1133">Transmembrane helix</keyword>
<feature type="transmembrane region" description="Helical" evidence="9">
    <location>
        <begin position="51"/>
        <end position="71"/>
    </location>
</feature>
<dbReference type="PANTHER" id="PTHR35011">
    <property type="entry name" value="2,3-DIKETO-L-GULONATE TRAP TRANSPORTER SMALL PERMEASE PROTEIN YIAM"/>
    <property type="match status" value="1"/>
</dbReference>
<keyword evidence="3" id="KW-1003">Cell membrane</keyword>
<dbReference type="Proteomes" id="UP000238007">
    <property type="component" value="Unassembled WGS sequence"/>
</dbReference>
<sequence length="179" mass="19524">MKITFSVLGASLDAIAAAFKAAIALLLLIMLAINAFNIASRSIFGGAYDGVFHWTMLLFIWATCLGVFVYMREHRDVVVDLIAARMPLPIRKVLAVFADMIGVLFMYMVLSPAIELIGLQTGHMETIALPIYVHSLPLFLSALCLVAHFALHALQVLTGDIEPFPKSDPLEHLDTGAAK</sequence>
<comment type="function">
    <text evidence="9">Part of the tripartite ATP-independent periplasmic (TRAP) transport system.</text>
</comment>
<evidence type="ECO:0000256" key="4">
    <source>
        <dbReference type="ARBA" id="ARBA00022519"/>
    </source>
</evidence>
<dbReference type="Pfam" id="PF04290">
    <property type="entry name" value="DctQ"/>
    <property type="match status" value="1"/>
</dbReference>
<dbReference type="PANTHER" id="PTHR35011:SF2">
    <property type="entry name" value="2,3-DIKETO-L-GULONATE TRAP TRANSPORTER SMALL PERMEASE PROTEIN YIAM"/>
    <property type="match status" value="1"/>
</dbReference>
<dbReference type="GO" id="GO:0015740">
    <property type="term" value="P:C4-dicarboxylate transport"/>
    <property type="evidence" value="ECO:0007669"/>
    <property type="project" value="TreeGrafter"/>
</dbReference>
<comment type="similarity">
    <text evidence="8 9">Belongs to the TRAP transporter small permease family.</text>
</comment>
<evidence type="ECO:0000256" key="1">
    <source>
        <dbReference type="ARBA" id="ARBA00004429"/>
    </source>
</evidence>
<organism evidence="11 12">
    <name type="scientific">Yoonia maritima</name>
    <dbReference type="NCBI Taxonomy" id="1435347"/>
    <lineage>
        <taxon>Bacteria</taxon>
        <taxon>Pseudomonadati</taxon>
        <taxon>Pseudomonadota</taxon>
        <taxon>Alphaproteobacteria</taxon>
        <taxon>Rhodobacterales</taxon>
        <taxon>Paracoccaceae</taxon>
        <taxon>Yoonia</taxon>
    </lineage>
</organism>